<evidence type="ECO:0000256" key="1">
    <source>
        <dbReference type="ARBA" id="ARBA00023224"/>
    </source>
</evidence>
<feature type="transmembrane region" description="Helical" evidence="4">
    <location>
        <begin position="198"/>
        <end position="219"/>
    </location>
</feature>
<dbReference type="Proteomes" id="UP000279029">
    <property type="component" value="Chromosome"/>
</dbReference>
<evidence type="ECO:0000313" key="6">
    <source>
        <dbReference type="EMBL" id="VDN46846.1"/>
    </source>
</evidence>
<dbReference type="SMART" id="SM00283">
    <property type="entry name" value="MA"/>
    <property type="match status" value="1"/>
</dbReference>
<feature type="transmembrane region" description="Helical" evidence="4">
    <location>
        <begin position="225"/>
        <end position="245"/>
    </location>
</feature>
<dbReference type="GO" id="GO:0007165">
    <property type="term" value="P:signal transduction"/>
    <property type="evidence" value="ECO:0007669"/>
    <property type="project" value="UniProtKB-KW"/>
</dbReference>
<sequence>MKGTVVSTWLKTCKKMLGEDLIEGALIKSNMDPNRVFSPLEDVEDRQVFGLISNIASAGNMDDKKLWRLIGTDNLVTFKTDYPGFFRRENAYQFLNSMNDLHVIVMKRFSGAKPPALDMTVIGTNKVQFKYSSKRGMFDYFLGLMEGVKSYFKENFTMVEIERSETELTLEIEFEYPVEVIRNYTLNRLFSLGFIKDISLKISLATMLTVAVFGMILSIVVPDIIGLSGVIGFTFLSGLASFINAKWLNKPLKLLNNSLSEMQQKTYSKKYIVSSKDQYEDLLNQIETYKDSLKIDFQGYNGIVDEMSIFSKTMDDISKNMAFTSDEIGDVVEQLAYAASSQAEETESSIYMLNDNINEVKRIAHEENENKDELEVSVKKIEDSFDNVEKTAHEIQIILKHFEKVKENGLKLKDNAQGITNIVSLVSAISQQTNLLALNASIEAARAGEAGKGFAVVADEVRKLSEATNDAVGKINSRLGDFVSEIGQMVTDVDHQYSSLEDENEKLSYAVSASGAAKETIQEVANKMVETSKKLESETEAIAKVFTNMESLAAIAEENSASAQQVSANVTNYTEQIHNLSGNISTFKGITAGFSEDLSVYKI</sequence>
<dbReference type="InterPro" id="IPR011644">
    <property type="entry name" value="Heme_NO-bd"/>
</dbReference>
<dbReference type="SUPFAM" id="SSF111126">
    <property type="entry name" value="Ligand-binding domain in the NO signalling and Golgi transport"/>
    <property type="match status" value="1"/>
</dbReference>
<protein>
    <submittedName>
        <fullName evidence="6">Chemotaxis protein</fullName>
    </submittedName>
</protein>
<keyword evidence="4" id="KW-1133">Transmembrane helix</keyword>
<evidence type="ECO:0000259" key="5">
    <source>
        <dbReference type="PROSITE" id="PS50111"/>
    </source>
</evidence>
<dbReference type="GO" id="GO:0020037">
    <property type="term" value="F:heme binding"/>
    <property type="evidence" value="ECO:0007669"/>
    <property type="project" value="InterPro"/>
</dbReference>
<evidence type="ECO:0000313" key="7">
    <source>
        <dbReference type="Proteomes" id="UP000279029"/>
    </source>
</evidence>
<dbReference type="Pfam" id="PF00015">
    <property type="entry name" value="MCPsignal"/>
    <property type="match status" value="1"/>
</dbReference>
<keyword evidence="3" id="KW-0175">Coiled coil</keyword>
<dbReference type="GO" id="GO:0016020">
    <property type="term" value="C:membrane"/>
    <property type="evidence" value="ECO:0007669"/>
    <property type="project" value="InterPro"/>
</dbReference>
<dbReference type="AlphaFoldDB" id="A0A3P7RVP1"/>
<feature type="domain" description="Methyl-accepting transducer" evidence="5">
    <location>
        <begin position="317"/>
        <end position="574"/>
    </location>
</feature>
<reference evidence="6 7" key="1">
    <citation type="submission" date="2018-09" db="EMBL/GenBank/DDBJ databases">
        <authorList>
            <person name="Postec A."/>
        </authorList>
    </citation>
    <scope>NUCLEOTIDE SEQUENCE [LARGE SCALE GENOMIC DNA]</scope>
    <source>
        <strain evidence="6">70B-A</strain>
    </source>
</reference>
<keyword evidence="1 2" id="KW-0807">Transducer</keyword>
<dbReference type="Pfam" id="PF07700">
    <property type="entry name" value="HNOB"/>
    <property type="match status" value="1"/>
</dbReference>
<name>A0A3P7RVP1_9FIRM</name>
<gene>
    <name evidence="6" type="ORF">PATL70BA_0970</name>
</gene>
<dbReference type="EMBL" id="LR130778">
    <property type="protein sequence ID" value="VDN46846.1"/>
    <property type="molecule type" value="Genomic_DNA"/>
</dbReference>
<keyword evidence="4" id="KW-0812">Transmembrane</keyword>
<dbReference type="KEGG" id="cbar:PATL70BA_0970"/>
<keyword evidence="7" id="KW-1185">Reference proteome</keyword>
<dbReference type="SUPFAM" id="SSF58104">
    <property type="entry name" value="Methyl-accepting chemotaxis protein (MCP) signaling domain"/>
    <property type="match status" value="1"/>
</dbReference>
<dbReference type="Gene3D" id="1.10.287.950">
    <property type="entry name" value="Methyl-accepting chemotaxis protein"/>
    <property type="match status" value="1"/>
</dbReference>
<dbReference type="OrthoDB" id="1660488at2"/>
<dbReference type="PANTHER" id="PTHR32089:SF112">
    <property type="entry name" value="LYSOZYME-LIKE PROTEIN-RELATED"/>
    <property type="match status" value="1"/>
</dbReference>
<evidence type="ECO:0000256" key="3">
    <source>
        <dbReference type="SAM" id="Coils"/>
    </source>
</evidence>
<accession>A0A3P7RVP1</accession>
<proteinExistence type="predicted"/>
<dbReference type="InterPro" id="IPR004089">
    <property type="entry name" value="MCPsignal_dom"/>
</dbReference>
<organism evidence="6 7">
    <name type="scientific">Petrocella atlantisensis</name>
    <dbReference type="NCBI Taxonomy" id="2173034"/>
    <lineage>
        <taxon>Bacteria</taxon>
        <taxon>Bacillati</taxon>
        <taxon>Bacillota</taxon>
        <taxon>Clostridia</taxon>
        <taxon>Lachnospirales</taxon>
        <taxon>Vallitaleaceae</taxon>
        <taxon>Petrocella</taxon>
    </lineage>
</organism>
<dbReference type="PROSITE" id="PS50111">
    <property type="entry name" value="CHEMOTAXIS_TRANSDUC_2"/>
    <property type="match status" value="1"/>
</dbReference>
<dbReference type="Gene3D" id="3.90.1520.10">
    <property type="entry name" value="H-NOX domain"/>
    <property type="match status" value="1"/>
</dbReference>
<dbReference type="InterPro" id="IPR038158">
    <property type="entry name" value="H-NOX_domain_sf"/>
</dbReference>
<feature type="coiled-coil region" evidence="3">
    <location>
        <begin position="357"/>
        <end position="391"/>
    </location>
</feature>
<evidence type="ECO:0000256" key="4">
    <source>
        <dbReference type="SAM" id="Phobius"/>
    </source>
</evidence>
<evidence type="ECO:0000256" key="2">
    <source>
        <dbReference type="PROSITE-ProRule" id="PRU00284"/>
    </source>
</evidence>
<keyword evidence="4" id="KW-0472">Membrane</keyword>
<dbReference type="PANTHER" id="PTHR32089">
    <property type="entry name" value="METHYL-ACCEPTING CHEMOTAXIS PROTEIN MCPB"/>
    <property type="match status" value="1"/>
</dbReference>
<dbReference type="RefSeq" id="WP_125136280.1">
    <property type="nucleotide sequence ID" value="NZ_LR130778.1"/>
</dbReference>
<dbReference type="InterPro" id="IPR024096">
    <property type="entry name" value="NO_sig/Golgi_transp_ligand-bd"/>
</dbReference>